<dbReference type="EMBL" id="LZZM01000113">
    <property type="protein sequence ID" value="OOM79014.1"/>
    <property type="molecule type" value="Genomic_DNA"/>
</dbReference>
<dbReference type="InterPro" id="IPR037175">
    <property type="entry name" value="KFase_sf"/>
</dbReference>
<evidence type="ECO:0000313" key="2">
    <source>
        <dbReference type="Proteomes" id="UP000190890"/>
    </source>
</evidence>
<gene>
    <name evidence="1" type="primary">kynB_2</name>
    <name evidence="1" type="ORF">CLPUN_17410</name>
</gene>
<protein>
    <submittedName>
        <fullName evidence="1">Kynurenine formamidase</fullName>
        <ecNumber evidence="1">3.5.1.9</ecNumber>
    </submittedName>
</protein>
<dbReference type="GO" id="GO:0019441">
    <property type="term" value="P:L-tryptophan catabolic process to kynurenine"/>
    <property type="evidence" value="ECO:0007669"/>
    <property type="project" value="InterPro"/>
</dbReference>
<comment type="caution">
    <text evidence="1">The sequence shown here is derived from an EMBL/GenBank/DDBJ whole genome shotgun (WGS) entry which is preliminary data.</text>
</comment>
<organism evidence="1 2">
    <name type="scientific">Clostridium puniceum</name>
    <dbReference type="NCBI Taxonomy" id="29367"/>
    <lineage>
        <taxon>Bacteria</taxon>
        <taxon>Bacillati</taxon>
        <taxon>Bacillota</taxon>
        <taxon>Clostridia</taxon>
        <taxon>Eubacteriales</taxon>
        <taxon>Clostridiaceae</taxon>
        <taxon>Clostridium</taxon>
    </lineage>
</organism>
<dbReference type="AlphaFoldDB" id="A0A1S8TN05"/>
<dbReference type="PANTHER" id="PTHR31118:SF12">
    <property type="entry name" value="CYCLASE-LIKE PROTEIN 2"/>
    <property type="match status" value="1"/>
</dbReference>
<dbReference type="STRING" id="29367.CLPUN_17410"/>
<keyword evidence="2" id="KW-1185">Reference proteome</keyword>
<name>A0A1S8TN05_9CLOT</name>
<dbReference type="Pfam" id="PF04199">
    <property type="entry name" value="Cyclase"/>
    <property type="match status" value="1"/>
</dbReference>
<dbReference type="Proteomes" id="UP000190890">
    <property type="component" value="Unassembled WGS sequence"/>
</dbReference>
<sequence>MKHQIIDLSMVINDTKNEPQKVTIKRIDHKTGTNILVKELAELGFFSDTIKFESKDIPDGEFLANEIVEFSTHCGTHIDAPYHFGSTSEGKPAKTIEDIPLEWCYSDGVVLDLTYKGECGLITRSDIENCLNDIGYELKEYDIVLIKTGYDRYLGTLKYLSSHPGMSEEATEYICSHGVKIIGIDTAGFDLPFKKMVDDFSLSKKKEYFWPSHLYGRKKEYLHIERLVNLSNIPYSFGFKVMCFPIKIANSGASWSRVVAII</sequence>
<proteinExistence type="predicted"/>
<dbReference type="SUPFAM" id="SSF102198">
    <property type="entry name" value="Putative cyclase"/>
    <property type="match status" value="1"/>
</dbReference>
<dbReference type="PANTHER" id="PTHR31118">
    <property type="entry name" value="CYCLASE-LIKE PROTEIN 2"/>
    <property type="match status" value="1"/>
</dbReference>
<evidence type="ECO:0000313" key="1">
    <source>
        <dbReference type="EMBL" id="OOM79014.1"/>
    </source>
</evidence>
<dbReference type="InterPro" id="IPR007325">
    <property type="entry name" value="KFase/CYL"/>
</dbReference>
<dbReference type="GO" id="GO:0004061">
    <property type="term" value="F:arylformamidase activity"/>
    <property type="evidence" value="ECO:0007669"/>
    <property type="project" value="UniProtKB-EC"/>
</dbReference>
<keyword evidence="1" id="KW-0378">Hydrolase</keyword>
<dbReference type="RefSeq" id="WP_077846911.1">
    <property type="nucleotide sequence ID" value="NZ_LZZM01000113.1"/>
</dbReference>
<dbReference type="EC" id="3.5.1.9" evidence="1"/>
<reference evidence="1 2" key="1">
    <citation type="submission" date="2016-05" db="EMBL/GenBank/DDBJ databases">
        <title>Microbial solvent formation.</title>
        <authorList>
            <person name="Poehlein A."/>
            <person name="Montoya Solano J.D."/>
            <person name="Flitsch S."/>
            <person name="Krabben P."/>
            <person name="Duerre P."/>
            <person name="Daniel R."/>
        </authorList>
    </citation>
    <scope>NUCLEOTIDE SEQUENCE [LARGE SCALE GENOMIC DNA]</scope>
    <source>
        <strain evidence="1 2">DSM 2619</strain>
    </source>
</reference>
<dbReference type="Gene3D" id="3.50.30.50">
    <property type="entry name" value="Putative cyclase"/>
    <property type="match status" value="1"/>
</dbReference>
<accession>A0A1S8TN05</accession>